<dbReference type="RefSeq" id="WP_201369772.1">
    <property type="nucleotide sequence ID" value="NZ_BNJG01000001.1"/>
</dbReference>
<evidence type="ECO:0000256" key="4">
    <source>
        <dbReference type="ARBA" id="ARBA00022840"/>
    </source>
</evidence>
<keyword evidence="3" id="KW-0547">Nucleotide-binding</keyword>
<dbReference type="SMART" id="SM00850">
    <property type="entry name" value="LytTR"/>
    <property type="match status" value="1"/>
</dbReference>
<comment type="similarity">
    <text evidence="1">Belongs to the ABC transporter superfamily.</text>
</comment>
<evidence type="ECO:0000259" key="6">
    <source>
        <dbReference type="PROSITE" id="PS50930"/>
    </source>
</evidence>
<evidence type="ECO:0000259" key="5">
    <source>
        <dbReference type="PROSITE" id="PS50893"/>
    </source>
</evidence>
<dbReference type="EMBL" id="BNJG01000001">
    <property type="protein sequence ID" value="GHO52912.1"/>
    <property type="molecule type" value="Genomic_DNA"/>
</dbReference>
<dbReference type="InterPro" id="IPR003593">
    <property type="entry name" value="AAA+_ATPase"/>
</dbReference>
<name>A0ABQ3UJK5_9CHLR</name>
<dbReference type="PANTHER" id="PTHR43335">
    <property type="entry name" value="ABC TRANSPORTER, ATP-BINDING PROTEIN"/>
    <property type="match status" value="1"/>
</dbReference>
<dbReference type="PROSITE" id="PS50930">
    <property type="entry name" value="HTH_LYTTR"/>
    <property type="match status" value="1"/>
</dbReference>
<feature type="domain" description="ABC transporter" evidence="5">
    <location>
        <begin position="3"/>
        <end position="228"/>
    </location>
</feature>
<comment type="caution">
    <text evidence="7">The sequence shown here is derived from an EMBL/GenBank/DDBJ whole genome shotgun (WGS) entry which is preliminary data.</text>
</comment>
<dbReference type="Pfam" id="PF00005">
    <property type="entry name" value="ABC_tran"/>
    <property type="match status" value="1"/>
</dbReference>
<dbReference type="Proteomes" id="UP000654345">
    <property type="component" value="Unassembled WGS sequence"/>
</dbReference>
<dbReference type="SUPFAM" id="SSF52540">
    <property type="entry name" value="P-loop containing nucleoside triphosphate hydrolases"/>
    <property type="match status" value="1"/>
</dbReference>
<dbReference type="PIRSF" id="PIRSF036612">
    <property type="entry name" value="ABC_ATP_LytTR"/>
    <property type="match status" value="1"/>
</dbReference>
<dbReference type="InterPro" id="IPR012046">
    <property type="entry name" value="LytTR_ABC"/>
</dbReference>
<keyword evidence="4" id="KW-0067">ATP-binding</keyword>
<dbReference type="PROSITE" id="PS50893">
    <property type="entry name" value="ABC_TRANSPORTER_2"/>
    <property type="match status" value="1"/>
</dbReference>
<proteinExistence type="inferred from homology"/>
<dbReference type="InterPro" id="IPR007492">
    <property type="entry name" value="LytTR_DNA-bd_dom"/>
</dbReference>
<protein>
    <submittedName>
        <fullName evidence="7">Transcriptional regulator</fullName>
    </submittedName>
</protein>
<accession>A0ABQ3UJK5</accession>
<evidence type="ECO:0000313" key="8">
    <source>
        <dbReference type="Proteomes" id="UP000654345"/>
    </source>
</evidence>
<dbReference type="Pfam" id="PF04397">
    <property type="entry name" value="LytTR"/>
    <property type="match status" value="1"/>
</dbReference>
<organism evidence="7 8">
    <name type="scientific">Ktedonobacter robiniae</name>
    <dbReference type="NCBI Taxonomy" id="2778365"/>
    <lineage>
        <taxon>Bacteria</taxon>
        <taxon>Bacillati</taxon>
        <taxon>Chloroflexota</taxon>
        <taxon>Ktedonobacteria</taxon>
        <taxon>Ktedonobacterales</taxon>
        <taxon>Ktedonobacteraceae</taxon>
        <taxon>Ktedonobacter</taxon>
    </lineage>
</organism>
<sequence>MLIRVHRLHKMADNHHALDIEDLQIEAGDIYAVAGPVGSGKTLLLRTLAGVLPPSGGSVELEGVDIYRNAQVRLRIAALFEEDLLYERLSVYDNLNLYRNLHHLPKESIEHILTQVELSDQARKRVAKLTPSAQRRVALARLLMGNPSFLLLDHPTRRTDLEAQNLFARLLKQKAQEGAAILLTCEDLSWAGKFCTHIVELGGGRVIDCRRNEIPSSSASPEVTGEGSAVPERLVPYKVPARKEDRVIFFDPGEILYATSRDGKIYLRTASEEATTNLTLQELEQRLLGRGFFKAHRAYLVNLQHIKAVIQFTRNSYTLLLNDAQETMIPLSKQSEKELQALLGY</sequence>
<evidence type="ECO:0000256" key="3">
    <source>
        <dbReference type="ARBA" id="ARBA00022741"/>
    </source>
</evidence>
<reference evidence="7 8" key="1">
    <citation type="journal article" date="2021" name="Int. J. Syst. Evol. Microbiol.">
        <title>Reticulibacter mediterranei gen. nov., sp. nov., within the new family Reticulibacteraceae fam. nov., and Ktedonospora formicarum gen. nov., sp. nov., Ktedonobacter robiniae sp. nov., Dictyobacter formicarum sp. nov. and Dictyobacter arantiisoli sp. nov., belonging to the class Ktedonobacteria.</title>
        <authorList>
            <person name="Yabe S."/>
            <person name="Zheng Y."/>
            <person name="Wang C.M."/>
            <person name="Sakai Y."/>
            <person name="Abe K."/>
            <person name="Yokota A."/>
            <person name="Donadio S."/>
            <person name="Cavaletti L."/>
            <person name="Monciardini P."/>
        </authorList>
    </citation>
    <scope>NUCLEOTIDE SEQUENCE [LARGE SCALE GENOMIC DNA]</scope>
    <source>
        <strain evidence="7 8">SOSP1-30</strain>
    </source>
</reference>
<gene>
    <name evidence="7" type="ORF">KSB_13870</name>
</gene>
<evidence type="ECO:0000256" key="2">
    <source>
        <dbReference type="ARBA" id="ARBA00022448"/>
    </source>
</evidence>
<feature type="domain" description="HTH LytTR-type" evidence="6">
    <location>
        <begin position="239"/>
        <end position="345"/>
    </location>
</feature>
<dbReference type="InterPro" id="IPR027417">
    <property type="entry name" value="P-loop_NTPase"/>
</dbReference>
<dbReference type="SMART" id="SM00382">
    <property type="entry name" value="AAA"/>
    <property type="match status" value="1"/>
</dbReference>
<evidence type="ECO:0000256" key="1">
    <source>
        <dbReference type="ARBA" id="ARBA00005417"/>
    </source>
</evidence>
<dbReference type="InterPro" id="IPR003439">
    <property type="entry name" value="ABC_transporter-like_ATP-bd"/>
</dbReference>
<evidence type="ECO:0000313" key="7">
    <source>
        <dbReference type="EMBL" id="GHO52912.1"/>
    </source>
</evidence>
<keyword evidence="8" id="KW-1185">Reference proteome</keyword>
<dbReference type="Gene3D" id="2.40.50.1020">
    <property type="entry name" value="LytTr DNA-binding domain"/>
    <property type="match status" value="1"/>
</dbReference>
<dbReference type="Gene3D" id="3.40.50.300">
    <property type="entry name" value="P-loop containing nucleotide triphosphate hydrolases"/>
    <property type="match status" value="1"/>
</dbReference>
<keyword evidence="2" id="KW-0813">Transport</keyword>